<dbReference type="PROSITE" id="PS51003">
    <property type="entry name" value="CYTB_CTER"/>
    <property type="match status" value="1"/>
</dbReference>
<keyword evidence="7 11" id="KW-1133">Transmembrane helix</keyword>
<reference evidence="13 14" key="1">
    <citation type="journal article" date="2024" name="Front. Microbiol.">
        <title>Novel thermophilic genera Geochorda gen. nov. and Carboxydochorda gen. nov. from the deep terrestrial subsurface reveal the ecophysiological diversity in the class Limnochordia.</title>
        <authorList>
            <person name="Karnachuk O.V."/>
            <person name="Lukina A.P."/>
            <person name="Avakyan M.R."/>
            <person name="Kadnikov V.V."/>
            <person name="Begmatov S."/>
            <person name="Beletsky A.V."/>
            <person name="Vlasova K.G."/>
            <person name="Novikov A.A."/>
            <person name="Shcherbakova V.A."/>
            <person name="Mardanov A.V."/>
            <person name="Ravin N.V."/>
        </authorList>
    </citation>
    <scope>NUCLEOTIDE SEQUENCE [LARGE SCALE GENOMIC DNA]</scope>
    <source>
        <strain evidence="13 14">L945</strain>
    </source>
</reference>
<keyword evidence="9 11" id="KW-0472">Membrane</keyword>
<keyword evidence="14" id="KW-1185">Reference proteome</keyword>
<evidence type="ECO:0000256" key="3">
    <source>
        <dbReference type="ARBA" id="ARBA00022617"/>
    </source>
</evidence>
<keyword evidence="4 11" id="KW-0812">Transmembrane</keyword>
<evidence type="ECO:0000256" key="5">
    <source>
        <dbReference type="ARBA" id="ARBA00022723"/>
    </source>
</evidence>
<feature type="transmembrane region" description="Helical" evidence="11">
    <location>
        <begin position="205"/>
        <end position="226"/>
    </location>
</feature>
<evidence type="ECO:0000256" key="7">
    <source>
        <dbReference type="ARBA" id="ARBA00022989"/>
    </source>
</evidence>
<feature type="compositionally biased region" description="Low complexity" evidence="10">
    <location>
        <begin position="20"/>
        <end position="33"/>
    </location>
</feature>
<dbReference type="InterPro" id="IPR005798">
    <property type="entry name" value="Cyt_b/b6_C"/>
</dbReference>
<evidence type="ECO:0000256" key="8">
    <source>
        <dbReference type="ARBA" id="ARBA00023004"/>
    </source>
</evidence>
<organism evidence="13 14">
    <name type="scientific">Carboxydichorda subterranea</name>
    <dbReference type="NCBI Taxonomy" id="3109565"/>
    <lineage>
        <taxon>Bacteria</taxon>
        <taxon>Bacillati</taxon>
        <taxon>Bacillota</taxon>
        <taxon>Limnochordia</taxon>
        <taxon>Limnochordales</taxon>
        <taxon>Geochordaceae</taxon>
        <taxon>Carboxydichorda</taxon>
    </lineage>
</organism>
<dbReference type="SUPFAM" id="SSF81648">
    <property type="entry name" value="a domain/subunit of cytochrome bc1 complex (Ubiquinol-cytochrome c reductase)"/>
    <property type="match status" value="1"/>
</dbReference>
<gene>
    <name evidence="13" type="ORF">U7230_10020</name>
</gene>
<evidence type="ECO:0000256" key="4">
    <source>
        <dbReference type="ARBA" id="ARBA00022692"/>
    </source>
</evidence>
<evidence type="ECO:0000256" key="10">
    <source>
        <dbReference type="SAM" id="MobiDB-lite"/>
    </source>
</evidence>
<comment type="subcellular location">
    <subcellularLocation>
        <location evidence="1">Membrane</location>
        <topology evidence="1">Multi-pass membrane protein</topology>
    </subcellularLocation>
</comment>
<evidence type="ECO:0000256" key="2">
    <source>
        <dbReference type="ARBA" id="ARBA00022448"/>
    </source>
</evidence>
<accession>A0ABZ1BWC3</accession>
<feature type="transmembrane region" description="Helical" evidence="11">
    <location>
        <begin position="105"/>
        <end position="124"/>
    </location>
</feature>
<dbReference type="Gene3D" id="1.20.810.10">
    <property type="entry name" value="Cytochrome Bc1 Complex, Chain C"/>
    <property type="match status" value="1"/>
</dbReference>
<keyword evidence="3" id="KW-0349">Heme</keyword>
<evidence type="ECO:0000259" key="12">
    <source>
        <dbReference type="PROSITE" id="PS51003"/>
    </source>
</evidence>
<evidence type="ECO:0000313" key="13">
    <source>
        <dbReference type="EMBL" id="WRP16432.1"/>
    </source>
</evidence>
<evidence type="ECO:0000256" key="6">
    <source>
        <dbReference type="ARBA" id="ARBA00022982"/>
    </source>
</evidence>
<dbReference type="InterPro" id="IPR036150">
    <property type="entry name" value="Cyt_b/b6_C_sf"/>
</dbReference>
<dbReference type="Proteomes" id="UP001332192">
    <property type="component" value="Chromosome"/>
</dbReference>
<sequence>MTTAQPQEDRAASRVAVLESAAAPSPAARPRPSQENPDEKVHTWPYLVRIEFVGALLYLFLLSLMSVFVDAPLASLANPDVTPNPAKAPWYFLGLQELLLHMDKALAGVIVPGAVLVLLAAIPYVDHRRKGTGIWFYSPKGVPIALFSFAYTSVWNVGLILVDQFLMVPGEQGGHGIGPIIRYWLHSLRQGGGYGFLTDSVVNGIAGWIVPIFIMLLIPTSLALIVRRRWQADTREVLIGLFTFFVASFVVLTVVGTAFRGEGMNLMWPWQVKQANH</sequence>
<feature type="domain" description="Cytochrome b/b6 C-terminal region profile" evidence="12">
    <location>
        <begin position="33"/>
        <end position="149"/>
    </location>
</feature>
<keyword evidence="5" id="KW-0479">Metal-binding</keyword>
<keyword evidence="8" id="KW-0408">Iron</keyword>
<protein>
    <recommendedName>
        <fullName evidence="12">Cytochrome b/b6 C-terminal region profile domain-containing protein</fullName>
    </recommendedName>
</protein>
<feature type="transmembrane region" description="Helical" evidence="11">
    <location>
        <begin position="144"/>
        <end position="162"/>
    </location>
</feature>
<dbReference type="InterPro" id="IPR027387">
    <property type="entry name" value="Cytb/b6-like_sf"/>
</dbReference>
<feature type="transmembrane region" description="Helical" evidence="11">
    <location>
        <begin position="238"/>
        <end position="259"/>
    </location>
</feature>
<evidence type="ECO:0000313" key="14">
    <source>
        <dbReference type="Proteomes" id="UP001332192"/>
    </source>
</evidence>
<dbReference type="EMBL" id="CP141615">
    <property type="protein sequence ID" value="WRP16432.1"/>
    <property type="molecule type" value="Genomic_DNA"/>
</dbReference>
<keyword evidence="2" id="KW-0813">Transport</keyword>
<keyword evidence="6" id="KW-0249">Electron transport</keyword>
<feature type="region of interest" description="Disordered" evidence="10">
    <location>
        <begin position="20"/>
        <end position="39"/>
    </location>
</feature>
<name>A0ABZ1BWC3_9FIRM</name>
<evidence type="ECO:0000256" key="1">
    <source>
        <dbReference type="ARBA" id="ARBA00004141"/>
    </source>
</evidence>
<evidence type="ECO:0000256" key="9">
    <source>
        <dbReference type="ARBA" id="ARBA00023136"/>
    </source>
</evidence>
<evidence type="ECO:0000256" key="11">
    <source>
        <dbReference type="SAM" id="Phobius"/>
    </source>
</evidence>
<dbReference type="RefSeq" id="WP_324715705.1">
    <property type="nucleotide sequence ID" value="NZ_CP141615.1"/>
</dbReference>
<proteinExistence type="predicted"/>
<feature type="transmembrane region" description="Helical" evidence="11">
    <location>
        <begin position="46"/>
        <end position="69"/>
    </location>
</feature>
<dbReference type="Pfam" id="PF00032">
    <property type="entry name" value="Cytochrom_B_C"/>
    <property type="match status" value="1"/>
</dbReference>